<dbReference type="PANTHER" id="PTHR24074">
    <property type="entry name" value="CO-CHAPERONE PROTEIN DJLA"/>
    <property type="match status" value="1"/>
</dbReference>
<name>A0ABQ2F1G3_9DEIO</name>
<sequence>MLRNICGGPKSEASCQALLNTLPGLKGKAQIPLEGVRMASQDMDRLGYYRLLEVPYTATQEEIKRAYRDLVKKHHPDRNPSPEAADNFRAIVQAYEVVGKAEIRRTYDEWNAEGAVGDAPPEVMPLVACERCQEASPYLRVVGIRWVWSVLLVTRHGLTPRVLCPRCANRHLCAAGIKTALFGWWGFPFGLIQTPRALYSNVTGGNDLSAVTVNLLVHQAAAFYQRGENSKARLARQQAYLVADNQYHLEEEIKPLQQLLGDDPYTVIERPWDLLRTNGLLRVVPLVVAAGLLGTVGAQISADMEQEAAATARCTEQKQGLDQEKNSLTEEAERLETSGEALLSRYHQLEAERAFLEVDRFNAFVDVYNADLADQNAQIERHKSQVEVHNSAISLYNQNCAQ</sequence>
<proteinExistence type="predicted"/>
<keyword evidence="1" id="KW-0175">Coiled coil</keyword>
<dbReference type="InterPro" id="IPR036869">
    <property type="entry name" value="J_dom_sf"/>
</dbReference>
<dbReference type="InterPro" id="IPR050817">
    <property type="entry name" value="DjlA_DnaK_co-chaperone"/>
</dbReference>
<dbReference type="InterPro" id="IPR001623">
    <property type="entry name" value="DnaJ_domain"/>
</dbReference>
<evidence type="ECO:0000259" key="2">
    <source>
        <dbReference type="PROSITE" id="PS50076"/>
    </source>
</evidence>
<evidence type="ECO:0000313" key="3">
    <source>
        <dbReference type="EMBL" id="GGK31214.1"/>
    </source>
</evidence>
<comment type="caution">
    <text evidence="3">The sequence shown here is derived from an EMBL/GenBank/DDBJ whole genome shotgun (WGS) entry which is preliminary data.</text>
</comment>
<evidence type="ECO:0000313" key="4">
    <source>
        <dbReference type="Proteomes" id="UP000647587"/>
    </source>
</evidence>
<evidence type="ECO:0000256" key="1">
    <source>
        <dbReference type="SAM" id="Coils"/>
    </source>
</evidence>
<dbReference type="EMBL" id="BMPP01000011">
    <property type="protein sequence ID" value="GGK31214.1"/>
    <property type="molecule type" value="Genomic_DNA"/>
</dbReference>
<dbReference type="Pfam" id="PF00226">
    <property type="entry name" value="DnaJ"/>
    <property type="match status" value="1"/>
</dbReference>
<dbReference type="Gene3D" id="1.10.287.110">
    <property type="entry name" value="DnaJ domain"/>
    <property type="match status" value="1"/>
</dbReference>
<dbReference type="RefSeq" id="WP_189009500.1">
    <property type="nucleotide sequence ID" value="NZ_BMPP01000011.1"/>
</dbReference>
<keyword evidence="4" id="KW-1185">Reference proteome</keyword>
<dbReference type="PRINTS" id="PR00625">
    <property type="entry name" value="JDOMAIN"/>
</dbReference>
<feature type="coiled-coil region" evidence="1">
    <location>
        <begin position="318"/>
        <end position="392"/>
    </location>
</feature>
<dbReference type="PROSITE" id="PS50076">
    <property type="entry name" value="DNAJ_2"/>
    <property type="match status" value="1"/>
</dbReference>
<dbReference type="Proteomes" id="UP000647587">
    <property type="component" value="Unassembled WGS sequence"/>
</dbReference>
<reference evidence="4" key="1">
    <citation type="journal article" date="2019" name="Int. J. Syst. Evol. Microbiol.">
        <title>The Global Catalogue of Microorganisms (GCM) 10K type strain sequencing project: providing services to taxonomists for standard genome sequencing and annotation.</title>
        <authorList>
            <consortium name="The Broad Institute Genomics Platform"/>
            <consortium name="The Broad Institute Genome Sequencing Center for Infectious Disease"/>
            <person name="Wu L."/>
            <person name="Ma J."/>
        </authorList>
    </citation>
    <scope>NUCLEOTIDE SEQUENCE [LARGE SCALE GENOMIC DNA]</scope>
    <source>
        <strain evidence="4">JCM 30331</strain>
    </source>
</reference>
<feature type="domain" description="J" evidence="2">
    <location>
        <begin position="47"/>
        <end position="111"/>
    </location>
</feature>
<accession>A0ABQ2F1G3</accession>
<dbReference type="SMART" id="SM00271">
    <property type="entry name" value="DnaJ"/>
    <property type="match status" value="1"/>
</dbReference>
<dbReference type="SUPFAM" id="SSF46565">
    <property type="entry name" value="Chaperone J-domain"/>
    <property type="match status" value="1"/>
</dbReference>
<protein>
    <recommendedName>
        <fullName evidence="2">J domain-containing protein</fullName>
    </recommendedName>
</protein>
<dbReference type="CDD" id="cd06257">
    <property type="entry name" value="DnaJ"/>
    <property type="match status" value="1"/>
</dbReference>
<gene>
    <name evidence="3" type="ORF">GCM10008955_26330</name>
</gene>
<organism evidence="3 4">
    <name type="scientific">Deinococcus malanensis</name>
    <dbReference type="NCBI Taxonomy" id="1706855"/>
    <lineage>
        <taxon>Bacteria</taxon>
        <taxon>Thermotogati</taxon>
        <taxon>Deinococcota</taxon>
        <taxon>Deinococci</taxon>
        <taxon>Deinococcales</taxon>
        <taxon>Deinococcaceae</taxon>
        <taxon>Deinococcus</taxon>
    </lineage>
</organism>